<reference evidence="4 5" key="1">
    <citation type="journal article" date="2010" name="BMC Genomics">
        <title>Genome sequence of the pattern forming Paenibacillus vortex bacterium reveals potential for thriving in complex environments.</title>
        <authorList>
            <person name="Sirota-Madi A."/>
            <person name="Olender T."/>
            <person name="Helman Y."/>
            <person name="Ingham C."/>
            <person name="Brainis I."/>
            <person name="Roth D."/>
            <person name="Hagi E."/>
            <person name="Brodsky L."/>
            <person name="Leshkowitz D."/>
            <person name="Galatenko V."/>
            <person name="Nikolaev V."/>
            <person name="Mugasimangalam R.C."/>
            <person name="Bransburg-Zabary S."/>
            <person name="Gutnick D.L."/>
            <person name="Lancet D."/>
            <person name="Ben-Jacob E."/>
        </authorList>
    </citation>
    <scope>NUCLEOTIDE SEQUENCE [LARGE SCALE GENOMIC DNA]</scope>
    <source>
        <strain evidence="4 5">V453</strain>
    </source>
</reference>
<dbReference type="KEGG" id="pvo:PVOR_17144"/>
<evidence type="ECO:0000256" key="2">
    <source>
        <dbReference type="ARBA" id="ARBA00022833"/>
    </source>
</evidence>
<dbReference type="AlphaFoldDB" id="A0A2R9STB3"/>
<keyword evidence="1" id="KW-0378">Hydrolase</keyword>
<proteinExistence type="predicted"/>
<dbReference type="RefSeq" id="WP_006210230.1">
    <property type="nucleotide sequence ID" value="NZ_ADHJ01000025.1"/>
</dbReference>
<feature type="region of interest" description="Disordered" evidence="3">
    <location>
        <begin position="1"/>
        <end position="21"/>
    </location>
</feature>
<comment type="caution">
    <text evidence="4">The sequence shown here is derived from an EMBL/GenBank/DDBJ whole genome shotgun (WGS) entry which is preliminary data.</text>
</comment>
<keyword evidence="5" id="KW-1185">Reference proteome</keyword>
<dbReference type="Proteomes" id="UP000003094">
    <property type="component" value="Unassembled WGS sequence"/>
</dbReference>
<dbReference type="EMBL" id="ADHJ01000025">
    <property type="protein sequence ID" value="EFU40625.1"/>
    <property type="molecule type" value="Genomic_DNA"/>
</dbReference>
<dbReference type="PANTHER" id="PTHR43808:SF8">
    <property type="entry name" value="PEPTIDASE M20 DIMERISATION DOMAIN-CONTAINING PROTEIN"/>
    <property type="match status" value="1"/>
</dbReference>
<gene>
    <name evidence="4" type="ORF">PVOR_17144</name>
</gene>
<sequence length="122" mass="13226">MGARLVNDELKQDGARRGSELPSPVEILQALIRFNTTNPPGEEAACIMYIRQLLEDAGIETQIEALDPARPNLLARMKGSGEAPPLLLYGHVDVVGVDKQVWSREPFGGEIEGGFVWGAGRS</sequence>
<organism evidence="4 5">
    <name type="scientific">Paenibacillus vortex V453</name>
    <dbReference type="NCBI Taxonomy" id="715225"/>
    <lineage>
        <taxon>Bacteria</taxon>
        <taxon>Bacillati</taxon>
        <taxon>Bacillota</taxon>
        <taxon>Bacilli</taxon>
        <taxon>Bacillales</taxon>
        <taxon>Paenibacillaceae</taxon>
        <taxon>Paenibacillus</taxon>
    </lineage>
</organism>
<dbReference type="InterPro" id="IPR001261">
    <property type="entry name" value="ArgE/DapE_CS"/>
</dbReference>
<evidence type="ECO:0000256" key="3">
    <source>
        <dbReference type="SAM" id="MobiDB-lite"/>
    </source>
</evidence>
<dbReference type="InterPro" id="IPR050072">
    <property type="entry name" value="Peptidase_M20A"/>
</dbReference>
<dbReference type="Gene3D" id="3.40.630.10">
    <property type="entry name" value="Zn peptidases"/>
    <property type="match status" value="1"/>
</dbReference>
<evidence type="ECO:0000313" key="4">
    <source>
        <dbReference type="EMBL" id="EFU40625.1"/>
    </source>
</evidence>
<dbReference type="PROSITE" id="PS00758">
    <property type="entry name" value="ARGE_DAPE_CPG2_1"/>
    <property type="match status" value="1"/>
</dbReference>
<dbReference type="SUPFAM" id="SSF53187">
    <property type="entry name" value="Zn-dependent exopeptidases"/>
    <property type="match status" value="1"/>
</dbReference>
<accession>A0A2R9STB3</accession>
<name>A0A2R9STB3_9BACL</name>
<evidence type="ECO:0000256" key="1">
    <source>
        <dbReference type="ARBA" id="ARBA00022801"/>
    </source>
</evidence>
<protein>
    <submittedName>
        <fullName evidence="4">Peptidase M20</fullName>
    </submittedName>
</protein>
<feature type="compositionally biased region" description="Basic and acidic residues" evidence="3">
    <location>
        <begin position="1"/>
        <end position="19"/>
    </location>
</feature>
<dbReference type="PANTHER" id="PTHR43808">
    <property type="entry name" value="ACETYLORNITHINE DEACETYLASE"/>
    <property type="match status" value="1"/>
</dbReference>
<evidence type="ECO:0000313" key="5">
    <source>
        <dbReference type="Proteomes" id="UP000003094"/>
    </source>
</evidence>
<keyword evidence="2" id="KW-0862">Zinc</keyword>